<dbReference type="Proteomes" id="UP000503580">
    <property type="component" value="Chromosome"/>
</dbReference>
<evidence type="ECO:0000313" key="1">
    <source>
        <dbReference type="EMBL" id="QIR25434.1"/>
    </source>
</evidence>
<evidence type="ECO:0008006" key="3">
    <source>
        <dbReference type="Google" id="ProtNLM"/>
    </source>
</evidence>
<sequence length="75" mass="8259">MTVYQNRGHDSGITQFETGTNSITVYFSDGSAYLYNASAPGVQMVAEMTQLAHSGEGLNSYINRYVRANYAAKIR</sequence>
<organism evidence="1 2">
    <name type="scientific">Kluyvera genomosp. 3</name>
    <dbReference type="NCBI Taxonomy" id="2774055"/>
    <lineage>
        <taxon>Bacteria</taxon>
        <taxon>Pseudomonadati</taxon>
        <taxon>Pseudomonadota</taxon>
        <taxon>Gammaproteobacteria</taxon>
        <taxon>Enterobacterales</taxon>
        <taxon>Enterobacteriaceae</taxon>
        <taxon>Kluyvera</taxon>
    </lineage>
</organism>
<protein>
    <recommendedName>
        <fullName evidence="3">KTSC domain-containing protein</fullName>
    </recommendedName>
</protein>
<proteinExistence type="predicted"/>
<dbReference type="RefSeq" id="WP_167574784.1">
    <property type="nucleotide sequence ID" value="NZ_CP050321.1"/>
</dbReference>
<accession>A0A6G9RET1</accession>
<gene>
    <name evidence="1" type="ORF">GY169_00885</name>
</gene>
<dbReference type="AlphaFoldDB" id="A0A6G9RET1"/>
<keyword evidence="2" id="KW-1185">Reference proteome</keyword>
<dbReference type="EMBL" id="CP050321">
    <property type="protein sequence ID" value="QIR25434.1"/>
    <property type="molecule type" value="Genomic_DNA"/>
</dbReference>
<evidence type="ECO:0000313" key="2">
    <source>
        <dbReference type="Proteomes" id="UP000503580"/>
    </source>
</evidence>
<dbReference type="KEGG" id="kgn:GY169_00885"/>
<name>A0A6G9RET1_9ENTR</name>
<reference evidence="1 2" key="1">
    <citation type="submission" date="2020-02" db="EMBL/GenBank/DDBJ databases">
        <title>Whole genome PO2S7.</title>
        <authorList>
            <person name="Singha K.M."/>
        </authorList>
    </citation>
    <scope>NUCLEOTIDE SEQUENCE [LARGE SCALE GENOMIC DNA]</scope>
    <source>
        <strain evidence="1 2">PO2S7</strain>
    </source>
</reference>